<evidence type="ECO:0000313" key="3">
    <source>
        <dbReference type="Proteomes" id="UP000018922"/>
    </source>
</evidence>
<keyword evidence="1" id="KW-1133">Transmembrane helix</keyword>
<keyword evidence="1" id="KW-0472">Membrane</keyword>
<organism evidence="2 3">
    <name type="scientific">Magnetospirillum gryphiswaldense (strain DSM 6361 / JCM 21280 / NBRC 15271 / MSR-1)</name>
    <dbReference type="NCBI Taxonomy" id="431944"/>
    <lineage>
        <taxon>Bacteria</taxon>
        <taxon>Pseudomonadati</taxon>
        <taxon>Pseudomonadota</taxon>
        <taxon>Alphaproteobacteria</taxon>
        <taxon>Rhodospirillales</taxon>
        <taxon>Rhodospirillaceae</taxon>
        <taxon>Magnetospirillum</taxon>
    </lineage>
</organism>
<dbReference type="Proteomes" id="UP000018922">
    <property type="component" value="Chromosome I"/>
</dbReference>
<keyword evidence="1" id="KW-0812">Transmembrane</keyword>
<protein>
    <submittedName>
        <fullName evidence="2">Uncharacterized protein</fullName>
    </submittedName>
</protein>
<dbReference type="EMBL" id="HG794546">
    <property type="protein sequence ID" value="CDK99788.1"/>
    <property type="molecule type" value="Genomic_DNA"/>
</dbReference>
<evidence type="ECO:0000256" key="1">
    <source>
        <dbReference type="SAM" id="Phobius"/>
    </source>
</evidence>
<dbReference type="HOGENOM" id="CLU_2955100_0_0_5"/>
<gene>
    <name evidence="2" type="ordered locus">MGMSRv2__2573</name>
</gene>
<name>V6F5N3_MAGGM</name>
<keyword evidence="3" id="KW-1185">Reference proteome</keyword>
<accession>V6F5N3</accession>
<proteinExistence type="predicted"/>
<sequence>MKRAKFQLDARQKTVYHSAVFIGAGWSLGADLVVNSFSSWLMWKPSFMSCPDVEAVIDA</sequence>
<dbReference type="KEGG" id="mgy:MGMSRv2__2573"/>
<reference evidence="2 3" key="1">
    <citation type="journal article" date="2014" name="Genome Announc.">
        <title>Complete genome sequence of Magnetospirillum gryphiswaldense MSR-1.</title>
        <authorList>
            <person name="Wang X."/>
            <person name="Wang Q."/>
            <person name="Zhang W."/>
            <person name="Wang Y."/>
            <person name="Li L."/>
            <person name="Wen T."/>
            <person name="Zhang T."/>
            <person name="Zhang Y."/>
            <person name="Xu J."/>
            <person name="Hu J."/>
            <person name="Li S."/>
            <person name="Liu L."/>
            <person name="Liu J."/>
            <person name="Jiang W."/>
            <person name="Tian J."/>
            <person name="Li Y."/>
            <person name="Schuler D."/>
            <person name="Wang L."/>
            <person name="Li J."/>
        </authorList>
    </citation>
    <scope>NUCLEOTIDE SEQUENCE [LARGE SCALE GENOMIC DNA]</scope>
    <source>
        <strain evidence="3">DSM 6361 / JCM 21280 / NBRC 15271 / MSR-1</strain>
    </source>
</reference>
<evidence type="ECO:0000313" key="2">
    <source>
        <dbReference type="EMBL" id="CDK99788.1"/>
    </source>
</evidence>
<feature type="transmembrane region" description="Helical" evidence="1">
    <location>
        <begin position="20"/>
        <end position="43"/>
    </location>
</feature>
<dbReference type="AlphaFoldDB" id="V6F5N3"/>